<organism evidence="2">
    <name type="scientific">Aphanomyces astaci</name>
    <name type="common">Crayfish plague agent</name>
    <dbReference type="NCBI Taxonomy" id="112090"/>
    <lineage>
        <taxon>Eukaryota</taxon>
        <taxon>Sar</taxon>
        <taxon>Stramenopiles</taxon>
        <taxon>Oomycota</taxon>
        <taxon>Saprolegniomycetes</taxon>
        <taxon>Saprolegniales</taxon>
        <taxon>Verrucalvaceae</taxon>
        <taxon>Aphanomyces</taxon>
    </lineage>
</organism>
<protein>
    <submittedName>
        <fullName evidence="2">Uncharacterized protein</fullName>
    </submittedName>
</protein>
<dbReference type="RefSeq" id="XP_009835171.1">
    <property type="nucleotide sequence ID" value="XM_009836869.1"/>
</dbReference>
<gene>
    <name evidence="2" type="ORF">H257_10353</name>
</gene>
<dbReference type="AlphaFoldDB" id="W4G749"/>
<accession>W4G749</accession>
<feature type="region of interest" description="Disordered" evidence="1">
    <location>
        <begin position="134"/>
        <end position="212"/>
    </location>
</feature>
<proteinExistence type="predicted"/>
<evidence type="ECO:0000256" key="1">
    <source>
        <dbReference type="SAM" id="MobiDB-lite"/>
    </source>
</evidence>
<dbReference type="GeneID" id="20812349"/>
<name>W4G749_APHAT</name>
<feature type="compositionally biased region" description="Polar residues" evidence="1">
    <location>
        <begin position="153"/>
        <end position="167"/>
    </location>
</feature>
<reference evidence="2" key="1">
    <citation type="submission" date="2013-12" db="EMBL/GenBank/DDBJ databases">
        <title>The Genome Sequence of Aphanomyces astaci APO3.</title>
        <authorList>
            <consortium name="The Broad Institute Genomics Platform"/>
            <person name="Russ C."/>
            <person name="Tyler B."/>
            <person name="van West P."/>
            <person name="Dieguez-Uribeondo J."/>
            <person name="Young S.K."/>
            <person name="Zeng Q."/>
            <person name="Gargeya S."/>
            <person name="Fitzgerald M."/>
            <person name="Abouelleil A."/>
            <person name="Alvarado L."/>
            <person name="Chapman S.B."/>
            <person name="Gainer-Dewar J."/>
            <person name="Goldberg J."/>
            <person name="Griggs A."/>
            <person name="Gujja S."/>
            <person name="Hansen M."/>
            <person name="Howarth C."/>
            <person name="Imamovic A."/>
            <person name="Ireland A."/>
            <person name="Larimer J."/>
            <person name="McCowan C."/>
            <person name="Murphy C."/>
            <person name="Pearson M."/>
            <person name="Poon T.W."/>
            <person name="Priest M."/>
            <person name="Roberts A."/>
            <person name="Saif S."/>
            <person name="Shea T."/>
            <person name="Sykes S."/>
            <person name="Wortman J."/>
            <person name="Nusbaum C."/>
            <person name="Birren B."/>
        </authorList>
    </citation>
    <scope>NUCLEOTIDE SEQUENCE [LARGE SCALE GENOMIC DNA]</scope>
    <source>
        <strain evidence="2">APO3</strain>
    </source>
</reference>
<sequence>MEPPRRGRFLAKDPAHANSDNIRGIFGTLPLAAMLQEQHERQHDRTDMGGSMTTLATQTIDRLETAMRHLEDMYGYVTNADLQGHARSSMLTELGSVILEATKAADATIALFHDTLASLPPSPRSRWPLPRVDAISSKASPSSPPGTTHLPCPSNSTADLDQASVVTAESPPRRRKVDDADLPLVHPPPSISKIPPKQRHLNRPSSPPKPTAAALLCPTTRQLLMDLHVEFHAKKAEFKNLRRRVGDAKRHTKMHIQDHTHVLRGLERLQHDMPL</sequence>
<dbReference type="VEuPathDB" id="FungiDB:H257_10353"/>
<dbReference type="EMBL" id="KI913140">
    <property type="protein sequence ID" value="ETV75537.1"/>
    <property type="molecule type" value="Genomic_DNA"/>
</dbReference>
<evidence type="ECO:0000313" key="2">
    <source>
        <dbReference type="EMBL" id="ETV75537.1"/>
    </source>
</evidence>
<dbReference type="OrthoDB" id="69176at2759"/>